<dbReference type="InterPro" id="IPR000182">
    <property type="entry name" value="GNAT_dom"/>
</dbReference>
<dbReference type="PROSITE" id="PS51186">
    <property type="entry name" value="GNAT"/>
    <property type="match status" value="1"/>
</dbReference>
<evidence type="ECO:0000313" key="5">
    <source>
        <dbReference type="Proteomes" id="UP000185491"/>
    </source>
</evidence>
<dbReference type="EMBL" id="CP009249">
    <property type="protein sequence ID" value="APT91595.1"/>
    <property type="molecule type" value="Genomic_DNA"/>
</dbReference>
<dbReference type="STRING" id="161895.CPHO_00090"/>
<keyword evidence="1 4" id="KW-0808">Transferase</keyword>
<name>A0A1L7D0C5_9CORY</name>
<dbReference type="Pfam" id="PF00583">
    <property type="entry name" value="Acetyltransf_1"/>
    <property type="match status" value="1"/>
</dbReference>
<evidence type="ECO:0000256" key="2">
    <source>
        <dbReference type="ARBA" id="ARBA00023315"/>
    </source>
</evidence>
<dbReference type="SUPFAM" id="SSF55729">
    <property type="entry name" value="Acyl-CoA N-acyltransferases (Nat)"/>
    <property type="match status" value="1"/>
</dbReference>
<dbReference type="GO" id="GO:0016747">
    <property type="term" value="F:acyltransferase activity, transferring groups other than amino-acyl groups"/>
    <property type="evidence" value="ECO:0007669"/>
    <property type="project" value="InterPro"/>
</dbReference>
<dbReference type="AlphaFoldDB" id="A0A1L7D0C5"/>
<dbReference type="CDD" id="cd04301">
    <property type="entry name" value="NAT_SF"/>
    <property type="match status" value="1"/>
</dbReference>
<gene>
    <name evidence="4" type="ORF">CPHO_00090</name>
</gene>
<feature type="domain" description="N-acetyltransferase" evidence="3">
    <location>
        <begin position="15"/>
        <end position="170"/>
    </location>
</feature>
<accession>A0A1L7D0C5</accession>
<sequence length="170" mass="19050">MTDFQETHETEETSIQLRATSESDRTYIARLNFLTEVFGDETAPTGDNFGKDSVYYMEQWTPENNGFIAWDGYVPAGGVWLRQGTADNHGWGHVSEDIPELAIAVESRYEGQGLGGALLDAATELARSKGAPGISLCVNKKNARAHELYKRIGFEEVNETDRFHILMKRF</sequence>
<protein>
    <submittedName>
        <fullName evidence="4">Acetyltransferase</fullName>
    </submittedName>
</protein>
<dbReference type="KEGG" id="cpho:CPHO_00090"/>
<keyword evidence="2" id="KW-0012">Acyltransferase</keyword>
<dbReference type="RefSeq" id="WP_075732160.1">
    <property type="nucleotide sequence ID" value="NZ_CP009249.1"/>
</dbReference>
<evidence type="ECO:0000256" key="1">
    <source>
        <dbReference type="ARBA" id="ARBA00022679"/>
    </source>
</evidence>
<proteinExistence type="predicted"/>
<evidence type="ECO:0000313" key="4">
    <source>
        <dbReference type="EMBL" id="APT91595.1"/>
    </source>
</evidence>
<dbReference type="Proteomes" id="UP000185491">
    <property type="component" value="Chromosome"/>
</dbReference>
<keyword evidence="5" id="KW-1185">Reference proteome</keyword>
<reference evidence="4 5" key="1">
    <citation type="submission" date="2014-08" db="EMBL/GenBank/DDBJ databases">
        <title>Complete genome sequence of Corynebacterium phocae M408/89/1(T)(=DSM 44612(T)), isolated from the common seal (Phoca vitulina).</title>
        <authorList>
            <person name="Ruckert C."/>
            <person name="Albersmeier A."/>
            <person name="Winkler A."/>
            <person name="Kalinowski J."/>
        </authorList>
    </citation>
    <scope>NUCLEOTIDE SEQUENCE [LARGE SCALE GENOMIC DNA]</scope>
    <source>
        <strain evidence="4 5">M408/89/1</strain>
    </source>
</reference>
<dbReference type="InterPro" id="IPR050832">
    <property type="entry name" value="Bact_Acetyltransf"/>
</dbReference>
<dbReference type="OrthoDB" id="4553064at2"/>
<organism evidence="4 5">
    <name type="scientific">Corynebacterium phocae</name>
    <dbReference type="NCBI Taxonomy" id="161895"/>
    <lineage>
        <taxon>Bacteria</taxon>
        <taxon>Bacillati</taxon>
        <taxon>Actinomycetota</taxon>
        <taxon>Actinomycetes</taxon>
        <taxon>Mycobacteriales</taxon>
        <taxon>Corynebacteriaceae</taxon>
        <taxon>Corynebacterium</taxon>
    </lineage>
</organism>
<dbReference type="Gene3D" id="3.40.630.30">
    <property type="match status" value="1"/>
</dbReference>
<dbReference type="PANTHER" id="PTHR43877">
    <property type="entry name" value="AMINOALKYLPHOSPHONATE N-ACETYLTRANSFERASE-RELATED-RELATED"/>
    <property type="match status" value="1"/>
</dbReference>
<dbReference type="InterPro" id="IPR016181">
    <property type="entry name" value="Acyl_CoA_acyltransferase"/>
</dbReference>
<evidence type="ECO:0000259" key="3">
    <source>
        <dbReference type="PROSITE" id="PS51186"/>
    </source>
</evidence>